<accession>A0A110AZT2</accession>
<evidence type="ECO:0000313" key="1">
    <source>
        <dbReference type="EMBL" id="BAU51998.1"/>
    </source>
</evidence>
<reference evidence="1 2" key="1">
    <citation type="submission" date="2015-12" db="EMBL/GenBank/DDBJ databases">
        <title>Genome sequence of Mucilaginibacter gotjawali.</title>
        <authorList>
            <person name="Lee J.S."/>
            <person name="Lee K.C."/>
            <person name="Kim K.K."/>
            <person name="Lee B.W."/>
        </authorList>
    </citation>
    <scope>NUCLEOTIDE SEQUENCE [LARGE SCALE GENOMIC DNA]</scope>
    <source>
        <strain evidence="1 2">SA3-7</strain>
    </source>
</reference>
<proteinExistence type="predicted"/>
<gene>
    <name evidence="1" type="ORF">MgSA37_00148</name>
</gene>
<dbReference type="Proteomes" id="UP000218263">
    <property type="component" value="Chromosome"/>
</dbReference>
<name>A0A110AZT2_9SPHI</name>
<dbReference type="EMBL" id="AP017313">
    <property type="protein sequence ID" value="BAU51998.1"/>
    <property type="molecule type" value="Genomic_DNA"/>
</dbReference>
<evidence type="ECO:0000313" key="2">
    <source>
        <dbReference type="Proteomes" id="UP000218263"/>
    </source>
</evidence>
<protein>
    <submittedName>
        <fullName evidence="1">Uncharacterized protein</fullName>
    </submittedName>
</protein>
<keyword evidence="2" id="KW-1185">Reference proteome</keyword>
<dbReference type="KEGG" id="mgot:MgSA37_00148"/>
<dbReference type="AlphaFoldDB" id="A0A110AZT2"/>
<organism evidence="1 2">
    <name type="scientific">Mucilaginibacter gotjawali</name>
    <dbReference type="NCBI Taxonomy" id="1550579"/>
    <lineage>
        <taxon>Bacteria</taxon>
        <taxon>Pseudomonadati</taxon>
        <taxon>Bacteroidota</taxon>
        <taxon>Sphingobacteriia</taxon>
        <taxon>Sphingobacteriales</taxon>
        <taxon>Sphingobacteriaceae</taxon>
        <taxon>Mucilaginibacter</taxon>
    </lineage>
</organism>
<dbReference type="PROSITE" id="PS51257">
    <property type="entry name" value="PROKAR_LIPOPROTEIN"/>
    <property type="match status" value="1"/>
</dbReference>
<dbReference type="RefSeq" id="WP_096349367.1">
    <property type="nucleotide sequence ID" value="NZ_AP017313.1"/>
</dbReference>
<sequence>MKTKHLAFLLLLLSVSCKVTKKGLIGTYRAKGSNFNIIIIKSDHSFFYENLNPLSWLMTPSGNDSTHFFTAGTWQLDKNQIVLNSCGNNYADTSRVLKILKTPTKSNESMFLIRNAFGGRIPFQSVDNHLYNKTKIASQSVVDNYFWKIDLQVSKNDTLVFFPVYYEPFKFIVRDSVNANYIITLQPIYKQAYFINKKLMVKRNILKDVKEKFKKVKTAQNDSSL</sequence>